<dbReference type="PROSITE" id="PS50294">
    <property type="entry name" value="WD_REPEATS_REGION"/>
    <property type="match status" value="1"/>
</dbReference>
<feature type="domain" description="WDR36/Utp21 N-terminal" evidence="5">
    <location>
        <begin position="49"/>
        <end position="333"/>
    </location>
</feature>
<dbReference type="GO" id="GO:0006364">
    <property type="term" value="P:rRNA processing"/>
    <property type="evidence" value="ECO:0007669"/>
    <property type="project" value="InterPro"/>
</dbReference>
<dbReference type="Pfam" id="PF25171">
    <property type="entry name" value="Beta-prop_WDR36-Utp21_1st"/>
    <property type="match status" value="1"/>
</dbReference>
<evidence type="ECO:0000256" key="2">
    <source>
        <dbReference type="ARBA" id="ARBA00022737"/>
    </source>
</evidence>
<organism evidence="6 7">
    <name type="scientific">Metschnikowia bicuspidata var. bicuspidata NRRL YB-4993</name>
    <dbReference type="NCBI Taxonomy" id="869754"/>
    <lineage>
        <taxon>Eukaryota</taxon>
        <taxon>Fungi</taxon>
        <taxon>Dikarya</taxon>
        <taxon>Ascomycota</taxon>
        <taxon>Saccharomycotina</taxon>
        <taxon>Pichiomycetes</taxon>
        <taxon>Metschnikowiaceae</taxon>
        <taxon>Metschnikowia</taxon>
    </lineage>
</organism>
<evidence type="ECO:0000259" key="4">
    <source>
        <dbReference type="Pfam" id="PF04192"/>
    </source>
</evidence>
<dbReference type="InterPro" id="IPR019775">
    <property type="entry name" value="WD40_repeat_CS"/>
</dbReference>
<evidence type="ECO:0000259" key="5">
    <source>
        <dbReference type="Pfam" id="PF25171"/>
    </source>
</evidence>
<dbReference type="InterPro" id="IPR001680">
    <property type="entry name" value="WD40_rpt"/>
</dbReference>
<dbReference type="EMBL" id="LXTC01000002">
    <property type="protein sequence ID" value="OBA22516.1"/>
    <property type="molecule type" value="Genomic_DNA"/>
</dbReference>
<dbReference type="SMART" id="SM00320">
    <property type="entry name" value="WD40"/>
    <property type="match status" value="6"/>
</dbReference>
<dbReference type="InterPro" id="IPR011047">
    <property type="entry name" value="Quinoprotein_ADH-like_sf"/>
</dbReference>
<dbReference type="GeneID" id="30030281"/>
<accession>A0A1A0HEU0</accession>
<dbReference type="PANTHER" id="PTHR22840:SF12">
    <property type="entry name" value="WD REPEAT-CONTAINING PROTEIN 36"/>
    <property type="match status" value="1"/>
</dbReference>
<sequence>MTGAVDKKRKTERAGAKAPRIFSPFRALGNVSNDVPFAVGSLGATFYLVTSVGRSFQIYDAANLHLLFVSQSQTASKITCLAAHFHHVYAGYGNRVGIFKRGRLEAEIELQLRTPAAHVSHLLVFGDFLVVASTDGGVAVYKKPAGARLATQFYTAVASINPQLDGAIVGLVHPPTYLNKVVVATASHLYVVNVRTAKTVYKTPEHVFGEPLSCIEHAPALDIVAVGTAAGGAYLFHLRKAEVLGERIAAAPSDAGARVTALSFRTDGFAHLVAALSSGDLFFYDLARRSKAHVYRRCHGEATGGVANARFLNGQPIVVTNGGDNSLRELVFDPPLSSSNSAVTGPPRHLRSRGGHLAPPVALVFPDEDKLHFVYLAAKDRALWCFSLRKDAQAQELSQRPAKSGPQARGGGVVALMREQFPELTALAMSVAREGEWENMVSTHKGEAFARTWDSKNKRVGRFQLATVDGGLAKAVCVSHCGNFALVGSAQGGIGVYNLQSGRLRRRYMLHRKAVSGVAIDGMNRKMVSCGLDGLVGFYNFADLAFLGKLDLGEPVTEMVYHKGLDLVACALDDLSVVVVDVVTQKVVRVLVGHTNRITALDFSPDGRWIVSAGLDGTLRTWDLPTGGCIDGIRLPSVATRVKFSPIGDFLATTHVSGNGISLWTNRAQFRPVLTRHVADHEFSAALLPAVSGDGGSLMIDGALDAPAEEAHADHLYRSVDQIDGGLVTLAVGPRTRYETILHVDTIKQRNKPKEAPKKPQQAPFFLSLSVVAETGGAQPRQAPADEESASRLLTLRGDQHNFESEFTRLLREGAERGSYSDFLRLVAHASPATLDLEIRSLHSFAPLTEMARFVAALTAGLLENNNFDTYQAAFGLFLKHHGDVVYANADDALVEALGRWALANALRERKLDELVKFCSGVVDFVSVV</sequence>
<name>A0A1A0HEU0_9ASCO</name>
<dbReference type="AlphaFoldDB" id="A0A1A0HEU0"/>
<dbReference type="STRING" id="869754.A0A1A0HEU0"/>
<evidence type="ECO:0000256" key="3">
    <source>
        <dbReference type="PROSITE-ProRule" id="PRU00221"/>
    </source>
</evidence>
<dbReference type="GO" id="GO:0032040">
    <property type="term" value="C:small-subunit processome"/>
    <property type="evidence" value="ECO:0007669"/>
    <property type="project" value="EnsemblFungi"/>
</dbReference>
<keyword evidence="7" id="KW-1185">Reference proteome</keyword>
<dbReference type="InterPro" id="IPR007319">
    <property type="entry name" value="WDR36/Utp21_C"/>
</dbReference>
<dbReference type="PROSITE" id="PS00678">
    <property type="entry name" value="WD_REPEATS_1"/>
    <property type="match status" value="1"/>
</dbReference>
<protein>
    <submittedName>
        <fullName evidence="6">U3 snoRNP protein</fullName>
    </submittedName>
</protein>
<dbReference type="Pfam" id="PF04192">
    <property type="entry name" value="Utp21"/>
    <property type="match status" value="1"/>
</dbReference>
<keyword evidence="2" id="KW-0677">Repeat</keyword>
<dbReference type="SUPFAM" id="SSF50998">
    <property type="entry name" value="Quinoprotein alcohol dehydrogenase-like"/>
    <property type="match status" value="1"/>
</dbReference>
<evidence type="ECO:0000313" key="7">
    <source>
        <dbReference type="Proteomes" id="UP000092555"/>
    </source>
</evidence>
<dbReference type="RefSeq" id="XP_018713012.1">
    <property type="nucleotide sequence ID" value="XM_018857305.1"/>
</dbReference>
<dbReference type="OrthoDB" id="10250769at2759"/>
<feature type="domain" description="WDR36/Utp21 C-terminal" evidence="4">
    <location>
        <begin position="721"/>
        <end position="926"/>
    </location>
</feature>
<dbReference type="Pfam" id="PF25168">
    <property type="entry name" value="Beta-prop_WDR36-Utp21_2nd"/>
    <property type="match status" value="1"/>
</dbReference>
<gene>
    <name evidence="6" type="ORF">METBIDRAFT_40745</name>
</gene>
<reference evidence="6 7" key="1">
    <citation type="submission" date="2016-05" db="EMBL/GenBank/DDBJ databases">
        <title>Comparative genomics of biotechnologically important yeasts.</title>
        <authorList>
            <consortium name="DOE Joint Genome Institute"/>
            <person name="Riley R."/>
            <person name="Haridas S."/>
            <person name="Wolfe K.H."/>
            <person name="Lopes M.R."/>
            <person name="Hittinger C.T."/>
            <person name="Goker M."/>
            <person name="Salamov A."/>
            <person name="Wisecaver J."/>
            <person name="Long T.M."/>
            <person name="Aerts A.L."/>
            <person name="Barry K."/>
            <person name="Choi C."/>
            <person name="Clum A."/>
            <person name="Coughlan A.Y."/>
            <person name="Deshpande S."/>
            <person name="Douglass A.P."/>
            <person name="Hanson S.J."/>
            <person name="Klenk H.-P."/>
            <person name="LaButti K."/>
            <person name="Lapidus A."/>
            <person name="Lindquist E."/>
            <person name="Lipzen A."/>
            <person name="Meier-kolthoff J.P."/>
            <person name="Ohm R.A."/>
            <person name="Otillar R.P."/>
            <person name="Pangilinan J."/>
            <person name="Peng Y."/>
            <person name="Rokas A."/>
            <person name="Rosa C.A."/>
            <person name="Scheuner C."/>
            <person name="Sibirny A.A."/>
            <person name="Slot J.C."/>
            <person name="Stielow J.B."/>
            <person name="Sun H."/>
            <person name="Kurtzman C.P."/>
            <person name="Blackwell M."/>
            <person name="Grigoriev I.V."/>
            <person name="Jeffries T.W."/>
        </authorList>
    </citation>
    <scope>NUCLEOTIDE SEQUENCE [LARGE SCALE GENOMIC DNA]</scope>
    <source>
        <strain evidence="6 7">NRRL YB-4993</strain>
    </source>
</reference>
<evidence type="ECO:0000256" key="1">
    <source>
        <dbReference type="ARBA" id="ARBA00022574"/>
    </source>
</evidence>
<dbReference type="InterPro" id="IPR015943">
    <property type="entry name" value="WD40/YVTN_repeat-like_dom_sf"/>
</dbReference>
<keyword evidence="1 3" id="KW-0853">WD repeat</keyword>
<dbReference type="PROSITE" id="PS50082">
    <property type="entry name" value="WD_REPEATS_2"/>
    <property type="match status" value="1"/>
</dbReference>
<evidence type="ECO:0000313" key="6">
    <source>
        <dbReference type="EMBL" id="OBA22516.1"/>
    </source>
</evidence>
<dbReference type="Gene3D" id="2.130.10.10">
    <property type="entry name" value="YVTN repeat-like/Quinoprotein amine dehydrogenase"/>
    <property type="match status" value="2"/>
</dbReference>
<dbReference type="InterPro" id="IPR059157">
    <property type="entry name" value="WDR36-Utp21_N"/>
</dbReference>
<feature type="repeat" description="WD" evidence="3">
    <location>
        <begin position="591"/>
        <end position="632"/>
    </location>
</feature>
<dbReference type="GO" id="GO:0034388">
    <property type="term" value="C:Pwp2p-containing subcomplex of 90S preribosome"/>
    <property type="evidence" value="ECO:0007669"/>
    <property type="project" value="TreeGrafter"/>
</dbReference>
<dbReference type="PANTHER" id="PTHR22840">
    <property type="entry name" value="WD REPEAT-CONTAINING PROTEIN 36"/>
    <property type="match status" value="1"/>
</dbReference>
<dbReference type="Proteomes" id="UP000092555">
    <property type="component" value="Unassembled WGS sequence"/>
</dbReference>
<proteinExistence type="predicted"/>
<comment type="caution">
    <text evidence="6">The sequence shown here is derived from an EMBL/GenBank/DDBJ whole genome shotgun (WGS) entry which is preliminary data.</text>
</comment>